<organism evidence="1 2">
    <name type="scientific">Methylosinus trichosporium (strain ATCC 35070 / NCIMB 11131 / UNIQEM 75 / OB3b)</name>
    <dbReference type="NCBI Taxonomy" id="595536"/>
    <lineage>
        <taxon>Bacteria</taxon>
        <taxon>Pseudomonadati</taxon>
        <taxon>Pseudomonadota</taxon>
        <taxon>Alphaproteobacteria</taxon>
        <taxon>Hyphomicrobiales</taxon>
        <taxon>Methylocystaceae</taxon>
        <taxon>Methylosinus</taxon>
    </lineage>
</organism>
<dbReference type="EMBL" id="CP023737">
    <property type="protein sequence ID" value="ATQ67807.1"/>
    <property type="molecule type" value="Genomic_DNA"/>
</dbReference>
<dbReference type="STRING" id="595536.GCA_000178815_03591"/>
<gene>
    <name evidence="1" type="ORF">CQW49_07800</name>
</gene>
<reference evidence="2" key="1">
    <citation type="submission" date="2017-10" db="EMBL/GenBank/DDBJ databases">
        <title>Completed PacBio SMRT sequence of Methylosinus trichosporium OB3b reveals presence of a third large plasmid.</title>
        <authorList>
            <person name="Charles T.C."/>
            <person name="Lynch M.D.J."/>
            <person name="Heil J.R."/>
            <person name="Cheng J."/>
        </authorList>
    </citation>
    <scope>NUCLEOTIDE SEQUENCE [LARGE SCALE GENOMIC DNA]</scope>
    <source>
        <strain evidence="2">OB3b</strain>
    </source>
</reference>
<dbReference type="AlphaFoldDB" id="A0A2D2CYJ4"/>
<evidence type="ECO:0000313" key="1">
    <source>
        <dbReference type="EMBL" id="ATQ67807.1"/>
    </source>
</evidence>
<dbReference type="RefSeq" id="WP_003611086.1">
    <property type="nucleotide sequence ID" value="NZ_ADVE02000001.1"/>
</dbReference>
<evidence type="ECO:0000313" key="2">
    <source>
        <dbReference type="Proteomes" id="UP000230709"/>
    </source>
</evidence>
<name>A0A2D2CYJ4_METT3</name>
<proteinExistence type="predicted"/>
<keyword evidence="2" id="KW-1185">Reference proteome</keyword>
<sequence>MWTVAEVAARDGVSKPTVSVRVKRFVEQHGLTVERDALGRVARLNVAEYDALRGRYDDPSKAQASARTTAPVEDRETYDEALRQKTWHEAEKRRIELAQIKGQLIETAAVADGYDRAAQKILDTIGRLDEHCDDLAAVVGREGSRGLQTAMKKLVVELQRDIAAALRSEADTLRAMITENVQQQ</sequence>
<accession>A0A2D2CYJ4</accession>
<dbReference type="KEGG" id="mtw:CQW49_07800"/>
<protein>
    <submittedName>
        <fullName evidence="1">Uncharacterized protein</fullName>
    </submittedName>
</protein>
<dbReference type="Proteomes" id="UP000230709">
    <property type="component" value="Chromosome"/>
</dbReference>